<dbReference type="GO" id="GO:0008270">
    <property type="term" value="F:zinc ion binding"/>
    <property type="evidence" value="ECO:0007669"/>
    <property type="project" value="UniProtKB-UniRule"/>
</dbReference>
<dbReference type="Pfam" id="PF02130">
    <property type="entry name" value="YbeY"/>
    <property type="match status" value="1"/>
</dbReference>
<dbReference type="GO" id="GO:0005737">
    <property type="term" value="C:cytoplasm"/>
    <property type="evidence" value="ECO:0007669"/>
    <property type="project" value="UniProtKB-SubCell"/>
</dbReference>
<keyword evidence="9" id="KW-1185">Reference proteome</keyword>
<dbReference type="AlphaFoldDB" id="A0A254Q1H5"/>
<comment type="subcellular location">
    <subcellularLocation>
        <location evidence="7">Cytoplasm</location>
    </subcellularLocation>
</comment>
<feature type="binding site" evidence="7">
    <location>
        <position position="119"/>
    </location>
    <ligand>
        <name>Zn(2+)</name>
        <dbReference type="ChEBI" id="CHEBI:29105"/>
        <note>catalytic</note>
    </ligand>
</feature>
<keyword evidence="7" id="KW-0690">Ribosome biogenesis</keyword>
<evidence type="ECO:0000256" key="5">
    <source>
        <dbReference type="ARBA" id="ARBA00022801"/>
    </source>
</evidence>
<dbReference type="GO" id="GO:0004222">
    <property type="term" value="F:metalloendopeptidase activity"/>
    <property type="evidence" value="ECO:0007669"/>
    <property type="project" value="InterPro"/>
</dbReference>
<accession>A0A254Q1H5</accession>
<organism evidence="8 9">
    <name type="scientific">Polynucleobacter aenigmaticus</name>
    <dbReference type="NCBI Taxonomy" id="1743164"/>
    <lineage>
        <taxon>Bacteria</taxon>
        <taxon>Pseudomonadati</taxon>
        <taxon>Pseudomonadota</taxon>
        <taxon>Betaproteobacteria</taxon>
        <taxon>Burkholderiales</taxon>
        <taxon>Burkholderiaceae</taxon>
        <taxon>Polynucleobacter</taxon>
    </lineage>
</organism>
<dbReference type="EC" id="3.1.-.-" evidence="7"/>
<keyword evidence="7" id="KW-0698">rRNA processing</keyword>
<sequence length="158" mass="17441">MPSRSTPTPKLAIEIQFASPSIETKVGAIASSALIKKWVKKAIQHDGSITLRFVNQSEGKKLNLAFRAKDKATNVLTFPYELTKKTLAADIIFCLPIIQKEASEQDKTVKAHLAHLIIHGCLHAQGLDHVSDKEAKKMENREITLLKTLGFANPYAPI</sequence>
<keyword evidence="4 7" id="KW-0255">Endonuclease</keyword>
<comment type="cofactor">
    <cofactor evidence="7">
        <name>Zn(2+)</name>
        <dbReference type="ChEBI" id="CHEBI:29105"/>
    </cofactor>
    <text evidence="7">Binds 1 zinc ion.</text>
</comment>
<evidence type="ECO:0000256" key="4">
    <source>
        <dbReference type="ARBA" id="ARBA00022759"/>
    </source>
</evidence>
<evidence type="ECO:0000256" key="1">
    <source>
        <dbReference type="ARBA" id="ARBA00010875"/>
    </source>
</evidence>
<dbReference type="InterPro" id="IPR023091">
    <property type="entry name" value="MetalPrtase_cat_dom_sf_prd"/>
</dbReference>
<dbReference type="EMBL" id="NGUO01000002">
    <property type="protein sequence ID" value="OWS72338.1"/>
    <property type="molecule type" value="Genomic_DNA"/>
</dbReference>
<dbReference type="GO" id="GO:0004521">
    <property type="term" value="F:RNA endonuclease activity"/>
    <property type="evidence" value="ECO:0007669"/>
    <property type="project" value="UniProtKB-UniRule"/>
</dbReference>
<keyword evidence="6 7" id="KW-0862">Zinc</keyword>
<comment type="similarity">
    <text evidence="1 7">Belongs to the endoribonuclease YbeY family.</text>
</comment>
<evidence type="ECO:0000313" key="9">
    <source>
        <dbReference type="Proteomes" id="UP000198104"/>
    </source>
</evidence>
<dbReference type="InterPro" id="IPR002036">
    <property type="entry name" value="YbeY"/>
</dbReference>
<dbReference type="PANTHER" id="PTHR46986">
    <property type="entry name" value="ENDORIBONUCLEASE YBEY, CHLOROPLASTIC"/>
    <property type="match status" value="1"/>
</dbReference>
<evidence type="ECO:0000256" key="2">
    <source>
        <dbReference type="ARBA" id="ARBA00022722"/>
    </source>
</evidence>
<dbReference type="SUPFAM" id="SSF55486">
    <property type="entry name" value="Metalloproteases ('zincins'), catalytic domain"/>
    <property type="match status" value="1"/>
</dbReference>
<comment type="caution">
    <text evidence="8">The sequence shown here is derived from an EMBL/GenBank/DDBJ whole genome shotgun (WGS) entry which is preliminary data.</text>
</comment>
<evidence type="ECO:0000256" key="7">
    <source>
        <dbReference type="HAMAP-Rule" id="MF_00009"/>
    </source>
</evidence>
<dbReference type="Gene3D" id="3.40.390.30">
    <property type="entry name" value="Metalloproteases ('zincins'), catalytic domain"/>
    <property type="match status" value="1"/>
</dbReference>
<keyword evidence="3 7" id="KW-0479">Metal-binding</keyword>
<feature type="binding site" evidence="7">
    <location>
        <position position="129"/>
    </location>
    <ligand>
        <name>Zn(2+)</name>
        <dbReference type="ChEBI" id="CHEBI:29105"/>
        <note>catalytic</note>
    </ligand>
</feature>
<dbReference type="GO" id="GO:0006364">
    <property type="term" value="P:rRNA processing"/>
    <property type="evidence" value="ECO:0007669"/>
    <property type="project" value="UniProtKB-UniRule"/>
</dbReference>
<dbReference type="OrthoDB" id="9807740at2"/>
<reference evidence="8 9" key="1">
    <citation type="submission" date="2017-05" db="EMBL/GenBank/DDBJ databases">
        <title>Polynucleobacter sp. MWH-K35W1 isolated from the permanently anoxic monimolimnion of a meromictic lake.</title>
        <authorList>
            <person name="Hahn M.W."/>
        </authorList>
    </citation>
    <scope>NUCLEOTIDE SEQUENCE [LARGE SCALE GENOMIC DNA]</scope>
    <source>
        <strain evidence="8 9">MWH-K35W1</strain>
    </source>
</reference>
<name>A0A254Q1H5_9BURK</name>
<gene>
    <name evidence="7" type="primary">ybeY</name>
    <name evidence="8" type="ORF">CBI30_00730</name>
</gene>
<evidence type="ECO:0000313" key="8">
    <source>
        <dbReference type="EMBL" id="OWS72338.1"/>
    </source>
</evidence>
<proteinExistence type="inferred from homology"/>
<keyword evidence="5 7" id="KW-0378">Hydrolase</keyword>
<keyword evidence="7" id="KW-0963">Cytoplasm</keyword>
<dbReference type="PANTHER" id="PTHR46986:SF1">
    <property type="entry name" value="ENDORIBONUCLEASE YBEY, CHLOROPLASTIC"/>
    <property type="match status" value="1"/>
</dbReference>
<evidence type="ECO:0000256" key="3">
    <source>
        <dbReference type="ARBA" id="ARBA00022723"/>
    </source>
</evidence>
<dbReference type="Proteomes" id="UP000198104">
    <property type="component" value="Unassembled WGS sequence"/>
</dbReference>
<dbReference type="NCBIfam" id="TIGR00043">
    <property type="entry name" value="rRNA maturation RNase YbeY"/>
    <property type="match status" value="1"/>
</dbReference>
<keyword evidence="2 7" id="KW-0540">Nuclease</keyword>
<protein>
    <recommendedName>
        <fullName evidence="7">Endoribonuclease YbeY</fullName>
        <ecNumber evidence="7">3.1.-.-</ecNumber>
    </recommendedName>
</protein>
<comment type="function">
    <text evidence="7">Single strand-specific metallo-endoribonuclease involved in late-stage 70S ribosome quality control and in maturation of the 3' terminus of the 16S rRNA.</text>
</comment>
<evidence type="ECO:0000256" key="6">
    <source>
        <dbReference type="ARBA" id="ARBA00022833"/>
    </source>
</evidence>
<dbReference type="HAMAP" id="MF_00009">
    <property type="entry name" value="Endoribonucl_YbeY"/>
    <property type="match status" value="1"/>
</dbReference>
<feature type="binding site" evidence="7">
    <location>
        <position position="123"/>
    </location>
    <ligand>
        <name>Zn(2+)</name>
        <dbReference type="ChEBI" id="CHEBI:29105"/>
        <note>catalytic</note>
    </ligand>
</feature>